<evidence type="ECO:0000256" key="6">
    <source>
        <dbReference type="ARBA" id="ARBA00022723"/>
    </source>
</evidence>
<dbReference type="GO" id="GO:0048476">
    <property type="term" value="C:Holliday junction resolvase complex"/>
    <property type="evidence" value="ECO:0007669"/>
    <property type="project" value="UniProtKB-UniRule"/>
</dbReference>
<evidence type="ECO:0000256" key="3">
    <source>
        <dbReference type="ARBA" id="ARBA00010015"/>
    </source>
</evidence>
<feature type="region of interest" description="Disordered" evidence="16">
    <location>
        <begin position="214"/>
        <end position="237"/>
    </location>
</feature>
<comment type="similarity">
    <text evidence="3 15">Belongs to the XPF family.</text>
</comment>
<evidence type="ECO:0000256" key="14">
    <source>
        <dbReference type="ARBA" id="ARBA00023254"/>
    </source>
</evidence>
<dbReference type="GO" id="GO:0000712">
    <property type="term" value="P:resolution of meiotic recombination intermediates"/>
    <property type="evidence" value="ECO:0007669"/>
    <property type="project" value="TreeGrafter"/>
</dbReference>
<dbReference type="GO" id="GO:0046872">
    <property type="term" value="F:metal ion binding"/>
    <property type="evidence" value="ECO:0007669"/>
    <property type="project" value="UniProtKB-UniRule"/>
</dbReference>
<comment type="caution">
    <text evidence="18">The sequence shown here is derived from an EMBL/GenBank/DDBJ whole genome shotgun (WGS) entry which is preliminary data.</text>
</comment>
<gene>
    <name evidence="18" type="ORF">ACHHYP_00147</name>
</gene>
<dbReference type="InterPro" id="IPR033309">
    <property type="entry name" value="Mus81"/>
</dbReference>
<comment type="cofactor">
    <cofactor evidence="1 15">
        <name>Mg(2+)</name>
        <dbReference type="ChEBI" id="CHEBI:18420"/>
    </cofactor>
</comment>
<dbReference type="FunFam" id="3.40.50.10130:FF:000005">
    <property type="entry name" value="crossover junction endonuclease MUS81 isoform X1"/>
    <property type="match status" value="1"/>
</dbReference>
<comment type="function">
    <text evidence="15">Interacts with EME1 to form a DNA structure-specific endonuclease with substrate preference for branched DNA structures with a 5'-end at the branch nick. Typical substrates include 3'-flap structures, D-loops, replication forks and nicked Holliday junctions. May be required in mitosis for the processing of stalled or collapsed replication fork intermediates. May be required in meiosis for the repair of meiosis-specific double strand breaks subsequent to single-end invasion (SEI).</text>
</comment>
<reference evidence="18 19" key="1">
    <citation type="journal article" date="2014" name="Genome Biol. Evol.">
        <title>The secreted proteins of Achlya hypogyna and Thraustotheca clavata identify the ancestral oomycete secretome and reveal gene acquisitions by horizontal gene transfer.</title>
        <authorList>
            <person name="Misner I."/>
            <person name="Blouin N."/>
            <person name="Leonard G."/>
            <person name="Richards T.A."/>
            <person name="Lane C.E."/>
        </authorList>
    </citation>
    <scope>NUCLEOTIDE SEQUENCE [LARGE SCALE GENOMIC DNA]</scope>
    <source>
        <strain evidence="18 19">ATCC 48635</strain>
    </source>
</reference>
<keyword evidence="10 15" id="KW-0460">Magnesium</keyword>
<evidence type="ECO:0000256" key="1">
    <source>
        <dbReference type="ARBA" id="ARBA00001946"/>
    </source>
</evidence>
<keyword evidence="7 15" id="KW-0255">Endonuclease</keyword>
<keyword evidence="13 15" id="KW-0539">Nucleus</keyword>
<feature type="domain" description="ERCC4" evidence="17">
    <location>
        <begin position="268"/>
        <end position="371"/>
    </location>
</feature>
<dbReference type="InterPro" id="IPR047416">
    <property type="entry name" value="XPF_nuclease_Mus81"/>
</dbReference>
<proteinExistence type="inferred from homology"/>
<dbReference type="PANTHER" id="PTHR13451">
    <property type="entry name" value="CLASS II CROSSOVER JUNCTION ENDONUCLEASE MUS81"/>
    <property type="match status" value="1"/>
</dbReference>
<dbReference type="Pfam" id="PF02732">
    <property type="entry name" value="ERCC4"/>
    <property type="match status" value="1"/>
</dbReference>
<evidence type="ECO:0000256" key="7">
    <source>
        <dbReference type="ARBA" id="ARBA00022759"/>
    </source>
</evidence>
<evidence type="ECO:0000256" key="11">
    <source>
        <dbReference type="ARBA" id="ARBA00023172"/>
    </source>
</evidence>
<evidence type="ECO:0000313" key="19">
    <source>
        <dbReference type="Proteomes" id="UP000243579"/>
    </source>
</evidence>
<evidence type="ECO:0000259" key="17">
    <source>
        <dbReference type="SMART" id="SM00891"/>
    </source>
</evidence>
<evidence type="ECO:0000256" key="13">
    <source>
        <dbReference type="ARBA" id="ARBA00023242"/>
    </source>
</evidence>
<dbReference type="Gene3D" id="1.10.150.110">
    <property type="entry name" value="DNA polymerase beta, N-terminal domain-like"/>
    <property type="match status" value="1"/>
</dbReference>
<dbReference type="OrthoDB" id="5963188at2759"/>
<dbReference type="CDD" id="cd20074">
    <property type="entry name" value="XPF_nuclease_Mus81"/>
    <property type="match status" value="1"/>
</dbReference>
<evidence type="ECO:0000256" key="5">
    <source>
        <dbReference type="ARBA" id="ARBA00022722"/>
    </source>
</evidence>
<keyword evidence="9 15" id="KW-0378">Hydrolase</keyword>
<dbReference type="Gene3D" id="1.10.150.670">
    <property type="entry name" value="Crossover junction endonuclease EME1, DNA-binding domain"/>
    <property type="match status" value="1"/>
</dbReference>
<keyword evidence="6 15" id="KW-0479">Metal-binding</keyword>
<evidence type="ECO:0000313" key="18">
    <source>
        <dbReference type="EMBL" id="OQR95279.1"/>
    </source>
</evidence>
<evidence type="ECO:0000256" key="9">
    <source>
        <dbReference type="ARBA" id="ARBA00022801"/>
    </source>
</evidence>
<dbReference type="PANTHER" id="PTHR13451:SF0">
    <property type="entry name" value="CROSSOVER JUNCTION ENDONUCLEASE MUS81"/>
    <property type="match status" value="1"/>
</dbReference>
<dbReference type="GO" id="GO:0048257">
    <property type="term" value="F:3'-flap endonuclease activity"/>
    <property type="evidence" value="ECO:0007669"/>
    <property type="project" value="TreeGrafter"/>
</dbReference>
<evidence type="ECO:0000256" key="4">
    <source>
        <dbReference type="ARBA" id="ARBA00017114"/>
    </source>
</evidence>
<dbReference type="InterPro" id="IPR010996">
    <property type="entry name" value="HHH_MUS81"/>
</dbReference>
<feature type="region of interest" description="Disordered" evidence="16">
    <location>
        <begin position="85"/>
        <end position="132"/>
    </location>
</feature>
<keyword evidence="14" id="KW-0469">Meiosis</keyword>
<dbReference type="GO" id="GO:0003677">
    <property type="term" value="F:DNA binding"/>
    <property type="evidence" value="ECO:0007669"/>
    <property type="project" value="UniProtKB-UniRule"/>
</dbReference>
<dbReference type="AlphaFoldDB" id="A0A1V9ZBA3"/>
<sequence>MACANTANDALAAALEKVIEAEVLKSASSHRNMGNQNHVVANYKRALYSIRHCDNVIASGEDAKKLKGIGNFIGQKIQGILTRLSSGEAPPSAPAEPPQPKKRKAPLATEQVPAKERTAATQQPASTPKYRPAKGKQPWYVLVALAELEASSADQSVDLCSLLTRMKSLGFTGDLVQLRPCLALLVTTHKVVARSSVHGHLYLTAEGLHSVQHCRRDTTGPDKRPRVDAVAPAGPSEPEPFRWATTNLAKLEPKIVPLAHGDDEWEVVLLLDHREMLSRRNPAVFERKLLEAHVTCEVRALHLGDMLWIARRGRQDQGRTVVEEFVLDVVVERKAVTDLALSIIDKRYTEQKQRLAESGLRYVVYLVEGSLSTETAIGAAGLRTALTRTQVLNNYLVHHAATADETVAFLAALHWHVVGAFRESYRCRNCAPPTSAGPPPPAPLVDFTQLLPMSWQPYADFNATFRKKAAPSAGELYQMMLMQIPGISAGRAQALGTAHPTFASLWAALATESGLPARVGAGGRQFLSTLLTAKSYAST</sequence>
<dbReference type="InterPro" id="IPR027421">
    <property type="entry name" value="DNA_pol_lamdba_lyase_dom_sf"/>
</dbReference>
<dbReference type="SUPFAM" id="SSF52980">
    <property type="entry name" value="Restriction endonuclease-like"/>
    <property type="match status" value="1"/>
</dbReference>
<dbReference type="InterPro" id="IPR042530">
    <property type="entry name" value="EME1/EME2_C"/>
</dbReference>
<evidence type="ECO:0000256" key="16">
    <source>
        <dbReference type="SAM" id="MobiDB-lite"/>
    </source>
</evidence>
<dbReference type="Pfam" id="PF14716">
    <property type="entry name" value="HHH_8"/>
    <property type="match status" value="1"/>
</dbReference>
<dbReference type="GO" id="GO:0008821">
    <property type="term" value="F:crossover junction DNA endonuclease activity"/>
    <property type="evidence" value="ECO:0007669"/>
    <property type="project" value="UniProtKB-UniRule"/>
</dbReference>
<protein>
    <recommendedName>
        <fullName evidence="4 15">Crossover junction endonuclease MUS81</fullName>
        <ecNumber evidence="15">3.1.22.-</ecNumber>
    </recommendedName>
</protein>
<keyword evidence="11 15" id="KW-0233">DNA recombination</keyword>
<dbReference type="EMBL" id="JNBR01000331">
    <property type="protein sequence ID" value="OQR95279.1"/>
    <property type="molecule type" value="Genomic_DNA"/>
</dbReference>
<dbReference type="GO" id="GO:0005634">
    <property type="term" value="C:nucleus"/>
    <property type="evidence" value="ECO:0007669"/>
    <property type="project" value="UniProtKB-SubCell"/>
</dbReference>
<evidence type="ECO:0000256" key="15">
    <source>
        <dbReference type="RuleBase" id="RU369042"/>
    </source>
</evidence>
<dbReference type="STRING" id="1202772.A0A1V9ZBA3"/>
<keyword evidence="5 15" id="KW-0540">Nuclease</keyword>
<dbReference type="Gene3D" id="3.40.50.10130">
    <property type="match status" value="1"/>
</dbReference>
<dbReference type="GO" id="GO:0031573">
    <property type="term" value="P:mitotic intra-S DNA damage checkpoint signaling"/>
    <property type="evidence" value="ECO:0007669"/>
    <property type="project" value="TreeGrafter"/>
</dbReference>
<dbReference type="GO" id="GO:0006308">
    <property type="term" value="P:DNA catabolic process"/>
    <property type="evidence" value="ECO:0007669"/>
    <property type="project" value="UniProtKB-UniRule"/>
</dbReference>
<accession>A0A1V9ZBA3</accession>
<dbReference type="SMART" id="SM00891">
    <property type="entry name" value="ERCC4"/>
    <property type="match status" value="1"/>
</dbReference>
<evidence type="ECO:0000256" key="10">
    <source>
        <dbReference type="ARBA" id="ARBA00022842"/>
    </source>
</evidence>
<evidence type="ECO:0000256" key="8">
    <source>
        <dbReference type="ARBA" id="ARBA00022763"/>
    </source>
</evidence>
<comment type="subcellular location">
    <subcellularLocation>
        <location evidence="2 15">Nucleus</location>
    </subcellularLocation>
</comment>
<keyword evidence="12 15" id="KW-0234">DNA repair</keyword>
<keyword evidence="19" id="KW-1185">Reference proteome</keyword>
<name>A0A1V9ZBA3_ACHHY</name>
<keyword evidence="8 15" id="KW-0227">DNA damage</keyword>
<dbReference type="SUPFAM" id="SSF47802">
    <property type="entry name" value="DNA polymerase beta, N-terminal domain-like"/>
    <property type="match status" value="1"/>
</dbReference>
<organism evidence="18 19">
    <name type="scientific">Achlya hypogyna</name>
    <name type="common">Oomycete</name>
    <name type="synonym">Protoachlya hypogyna</name>
    <dbReference type="NCBI Taxonomy" id="1202772"/>
    <lineage>
        <taxon>Eukaryota</taxon>
        <taxon>Sar</taxon>
        <taxon>Stramenopiles</taxon>
        <taxon>Oomycota</taxon>
        <taxon>Saprolegniomycetes</taxon>
        <taxon>Saprolegniales</taxon>
        <taxon>Achlyaceae</taxon>
        <taxon>Achlya</taxon>
    </lineage>
</organism>
<dbReference type="InterPro" id="IPR006166">
    <property type="entry name" value="ERCC4_domain"/>
</dbReference>
<dbReference type="GO" id="GO:0000727">
    <property type="term" value="P:double-strand break repair via break-induced replication"/>
    <property type="evidence" value="ECO:0007669"/>
    <property type="project" value="UniProtKB-UniRule"/>
</dbReference>
<dbReference type="InterPro" id="IPR011335">
    <property type="entry name" value="Restrct_endonuc-II-like"/>
</dbReference>
<feature type="compositionally biased region" description="Basic and acidic residues" evidence="16">
    <location>
        <begin position="214"/>
        <end position="227"/>
    </location>
</feature>
<evidence type="ECO:0000256" key="2">
    <source>
        <dbReference type="ARBA" id="ARBA00004123"/>
    </source>
</evidence>
<comment type="subunit">
    <text evidence="15">Interacts with EME1.</text>
</comment>
<dbReference type="EC" id="3.1.22.-" evidence="15"/>
<dbReference type="Proteomes" id="UP000243579">
    <property type="component" value="Unassembled WGS sequence"/>
</dbReference>
<evidence type="ECO:0000256" key="12">
    <source>
        <dbReference type="ARBA" id="ARBA00023204"/>
    </source>
</evidence>